<dbReference type="InterPro" id="IPR036291">
    <property type="entry name" value="NAD(P)-bd_dom_sf"/>
</dbReference>
<dbReference type="Gene3D" id="3.40.50.10090">
    <property type="match status" value="1"/>
</dbReference>
<dbReference type="Proteomes" id="UP001174909">
    <property type="component" value="Unassembled WGS sequence"/>
</dbReference>
<evidence type="ECO:0000256" key="6">
    <source>
        <dbReference type="ARBA" id="ARBA00023002"/>
    </source>
</evidence>
<evidence type="ECO:0000256" key="7">
    <source>
        <dbReference type="ARBA" id="ARBA00023027"/>
    </source>
</evidence>
<dbReference type="EMBL" id="CASHTH010000746">
    <property type="protein sequence ID" value="CAI8007118.1"/>
    <property type="molecule type" value="Genomic_DNA"/>
</dbReference>
<dbReference type="SUPFAM" id="SSF53790">
    <property type="entry name" value="Tetrapyrrole methylase"/>
    <property type="match status" value="1"/>
</dbReference>
<dbReference type="SUPFAM" id="SSF75615">
    <property type="entry name" value="Siroheme synthase middle domains-like"/>
    <property type="match status" value="1"/>
</dbReference>
<keyword evidence="9" id="KW-0627">Porphyrin biosynthesis</keyword>
<feature type="non-terminal residue" evidence="15">
    <location>
        <position position="573"/>
    </location>
</feature>
<reference evidence="15" key="1">
    <citation type="submission" date="2023-03" db="EMBL/GenBank/DDBJ databases">
        <authorList>
            <person name="Steffen K."/>
            <person name="Cardenas P."/>
        </authorList>
    </citation>
    <scope>NUCLEOTIDE SEQUENCE</scope>
</reference>
<evidence type="ECO:0000256" key="10">
    <source>
        <dbReference type="ARBA" id="ARBA00023268"/>
    </source>
</evidence>
<organism evidence="15 16">
    <name type="scientific">Geodia barretti</name>
    <name type="common">Barrett's horny sponge</name>
    <dbReference type="NCBI Taxonomy" id="519541"/>
    <lineage>
        <taxon>Eukaryota</taxon>
        <taxon>Metazoa</taxon>
        <taxon>Porifera</taxon>
        <taxon>Demospongiae</taxon>
        <taxon>Heteroscleromorpha</taxon>
        <taxon>Tetractinellida</taxon>
        <taxon>Astrophorina</taxon>
        <taxon>Geodiidae</taxon>
        <taxon>Geodia</taxon>
    </lineage>
</organism>
<evidence type="ECO:0000256" key="12">
    <source>
        <dbReference type="RuleBase" id="RU003960"/>
    </source>
</evidence>
<dbReference type="PANTHER" id="PTHR45790">
    <property type="entry name" value="SIROHEME SYNTHASE-RELATED"/>
    <property type="match status" value="1"/>
</dbReference>
<dbReference type="InterPro" id="IPR036108">
    <property type="entry name" value="4pyrrol_syn_uPrphyn_synt_sf"/>
</dbReference>
<name>A0AA35W3V4_GEOBA</name>
<dbReference type="Pfam" id="PF02602">
    <property type="entry name" value="HEM4"/>
    <property type="match status" value="1"/>
</dbReference>
<dbReference type="Gene3D" id="3.40.1010.10">
    <property type="entry name" value="Cobalt-precorrin-4 Transmethylase, Domain 1"/>
    <property type="match status" value="1"/>
</dbReference>
<dbReference type="InterPro" id="IPR003043">
    <property type="entry name" value="Uropor_MeTrfase_CS"/>
</dbReference>
<dbReference type="NCBIfam" id="NF004790">
    <property type="entry name" value="PRK06136.1"/>
    <property type="match status" value="1"/>
</dbReference>
<dbReference type="SUPFAM" id="SSF69618">
    <property type="entry name" value="HemD-like"/>
    <property type="match status" value="1"/>
</dbReference>
<evidence type="ECO:0000259" key="14">
    <source>
        <dbReference type="Pfam" id="PF02602"/>
    </source>
</evidence>
<dbReference type="NCBIfam" id="TIGR01470">
    <property type="entry name" value="cysG_Nterm"/>
    <property type="match status" value="1"/>
</dbReference>
<keyword evidence="4 12" id="KW-0808">Transferase</keyword>
<dbReference type="Gene3D" id="3.30.950.10">
    <property type="entry name" value="Methyltransferase, Cobalt-precorrin-4 Transmethylase, Domain 2"/>
    <property type="match status" value="1"/>
</dbReference>
<protein>
    <submittedName>
        <fullName evidence="15">Siroheme synthase</fullName>
    </submittedName>
</protein>
<keyword evidence="7" id="KW-0520">NAD</keyword>
<dbReference type="InterPro" id="IPR014776">
    <property type="entry name" value="4pyrrole_Mease_sub2"/>
</dbReference>
<evidence type="ECO:0000256" key="1">
    <source>
        <dbReference type="ARBA" id="ARBA00005010"/>
    </source>
</evidence>
<sequence length="573" mass="61454">RYYPAFIDVRGRRCVVIGGGALGEEKVVKLLECDARVIVIAPEVTSVVKGLAAKGKVEWLMRQYRSGDLAQAFIAIASTEDDEIDRQIYGEAEERNVLLNVVDVTHLCTFIAPSVARRGEVTVATSTGGASPALARTFREKLESSRILEYADLAPVLARGRAELRQRKLRVAPDHWQSCITEELLDLVQRGDETTAYKMLIDGLVAESSEVEEDLSNVEKVSLVGAGPGEPELLTVKGLRLLETADVIVHDRLINNRLLAMARPDAEVVDVGKIPGGGRRQSDINNFLISTARQGKRVVRLKGGDPFVFGRGGEEADALVAAGVPFEVVPGVTSAVAAPAYAGIPLTHREHASSFTVVTGSLSGKGGGNSPDWETLAKTPGTLVILMGWRNLSDIAAKLIANGRSGATPSAVVSWGSEPWQMTATGRLDSIADIAKSQGLEAPATVVVGDVVRLRERLNWFESLPLLGRRVLVTRTRNQAGLLSRHLGELGATPIEIPTIDVRPPHDYSKLDEALAEVSEFDWIVFASANAVRAVYDRLVATGRDSRSLHGVSVATIGPATADAIVSLESLPI</sequence>
<gene>
    <name evidence="15" type="ORF">GBAR_LOCUS5048</name>
</gene>
<dbReference type="InterPro" id="IPR006367">
    <property type="entry name" value="Sirohaem_synthase_N"/>
</dbReference>
<dbReference type="PROSITE" id="PS00839">
    <property type="entry name" value="SUMT_1"/>
    <property type="match status" value="1"/>
</dbReference>
<dbReference type="InterPro" id="IPR000878">
    <property type="entry name" value="4pyrrol_Mease"/>
</dbReference>
<feature type="domain" description="Tetrapyrrole biosynthesis uroporphyrinogen III synthase" evidence="14">
    <location>
        <begin position="483"/>
        <end position="565"/>
    </location>
</feature>
<evidence type="ECO:0000313" key="16">
    <source>
        <dbReference type="Proteomes" id="UP001174909"/>
    </source>
</evidence>
<keyword evidence="8" id="KW-0456">Lyase</keyword>
<dbReference type="Gene3D" id="3.30.160.110">
    <property type="entry name" value="Siroheme synthase, domain 2"/>
    <property type="match status" value="1"/>
</dbReference>
<dbReference type="CDD" id="cd11642">
    <property type="entry name" value="SUMT"/>
    <property type="match status" value="1"/>
</dbReference>
<accession>A0AA35W3V4</accession>
<dbReference type="Pfam" id="PF00590">
    <property type="entry name" value="TP_methylase"/>
    <property type="match status" value="1"/>
</dbReference>
<dbReference type="FunFam" id="3.30.950.10:FF:000001">
    <property type="entry name" value="Siroheme synthase"/>
    <property type="match status" value="1"/>
</dbReference>
<dbReference type="NCBIfam" id="TIGR01469">
    <property type="entry name" value="cobA_cysG_Cterm"/>
    <property type="match status" value="1"/>
</dbReference>
<comment type="catalytic activity">
    <reaction evidence="11">
        <text>precorrin-2 + NAD(+) = sirohydrochlorin + NADH + 2 H(+)</text>
        <dbReference type="Rhea" id="RHEA:15613"/>
        <dbReference type="ChEBI" id="CHEBI:15378"/>
        <dbReference type="ChEBI" id="CHEBI:57540"/>
        <dbReference type="ChEBI" id="CHEBI:57945"/>
        <dbReference type="ChEBI" id="CHEBI:58351"/>
        <dbReference type="ChEBI" id="CHEBI:58827"/>
        <dbReference type="EC" id="1.3.1.76"/>
    </reaction>
</comment>
<dbReference type="GO" id="GO:0004851">
    <property type="term" value="F:uroporphyrin-III C-methyltransferase activity"/>
    <property type="evidence" value="ECO:0007669"/>
    <property type="project" value="TreeGrafter"/>
</dbReference>
<keyword evidence="6" id="KW-0560">Oxidoreductase</keyword>
<evidence type="ECO:0000313" key="15">
    <source>
        <dbReference type="EMBL" id="CAI8007118.1"/>
    </source>
</evidence>
<dbReference type="InterPro" id="IPR003754">
    <property type="entry name" value="4pyrrol_synth_uPrphyn_synth"/>
</dbReference>
<dbReference type="PANTHER" id="PTHR45790:SF3">
    <property type="entry name" value="S-ADENOSYL-L-METHIONINE-DEPENDENT UROPORPHYRINOGEN III METHYLTRANSFERASE, CHLOROPLASTIC"/>
    <property type="match status" value="1"/>
</dbReference>
<evidence type="ECO:0000256" key="8">
    <source>
        <dbReference type="ARBA" id="ARBA00023239"/>
    </source>
</evidence>
<dbReference type="PROSITE" id="PS00840">
    <property type="entry name" value="SUMT_2"/>
    <property type="match status" value="1"/>
</dbReference>
<dbReference type="InterPro" id="IPR006366">
    <property type="entry name" value="CobA/CysG_C"/>
</dbReference>
<evidence type="ECO:0000256" key="5">
    <source>
        <dbReference type="ARBA" id="ARBA00022691"/>
    </source>
</evidence>
<dbReference type="AlphaFoldDB" id="A0AA35W3V4"/>
<keyword evidence="10" id="KW-0511">Multifunctional enzyme</keyword>
<keyword evidence="16" id="KW-1185">Reference proteome</keyword>
<dbReference type="GO" id="GO:0043115">
    <property type="term" value="F:precorrin-2 dehydrogenase activity"/>
    <property type="evidence" value="ECO:0007669"/>
    <property type="project" value="UniProtKB-EC"/>
</dbReference>
<keyword evidence="5" id="KW-0949">S-adenosyl-L-methionine</keyword>
<dbReference type="InterPro" id="IPR050161">
    <property type="entry name" value="Siro_Cobalamin_biosynth"/>
</dbReference>
<dbReference type="GO" id="GO:0032259">
    <property type="term" value="P:methylation"/>
    <property type="evidence" value="ECO:0007669"/>
    <property type="project" value="UniProtKB-KW"/>
</dbReference>
<evidence type="ECO:0000259" key="13">
    <source>
        <dbReference type="Pfam" id="PF00590"/>
    </source>
</evidence>
<evidence type="ECO:0000256" key="4">
    <source>
        <dbReference type="ARBA" id="ARBA00022679"/>
    </source>
</evidence>
<keyword evidence="2" id="KW-0169">Cobalamin biosynthesis</keyword>
<dbReference type="Pfam" id="PF13241">
    <property type="entry name" value="NAD_binding_7"/>
    <property type="match status" value="1"/>
</dbReference>
<dbReference type="GO" id="GO:0004852">
    <property type="term" value="F:uroporphyrinogen-III synthase activity"/>
    <property type="evidence" value="ECO:0007669"/>
    <property type="project" value="InterPro"/>
</dbReference>
<evidence type="ECO:0000256" key="11">
    <source>
        <dbReference type="ARBA" id="ARBA00047561"/>
    </source>
</evidence>
<dbReference type="CDD" id="cd06578">
    <property type="entry name" value="HemD"/>
    <property type="match status" value="1"/>
</dbReference>
<evidence type="ECO:0000256" key="2">
    <source>
        <dbReference type="ARBA" id="ARBA00022573"/>
    </source>
</evidence>
<keyword evidence="3 12" id="KW-0489">Methyltransferase</keyword>
<evidence type="ECO:0000256" key="3">
    <source>
        <dbReference type="ARBA" id="ARBA00022603"/>
    </source>
</evidence>
<dbReference type="NCBIfam" id="NF007922">
    <property type="entry name" value="PRK10637.1"/>
    <property type="match status" value="1"/>
</dbReference>
<dbReference type="Gene3D" id="3.40.50.720">
    <property type="entry name" value="NAD(P)-binding Rossmann-like Domain"/>
    <property type="match status" value="1"/>
</dbReference>
<feature type="domain" description="Tetrapyrrole methylase" evidence="13">
    <location>
        <begin position="220"/>
        <end position="431"/>
    </location>
</feature>
<dbReference type="GO" id="GO:0019354">
    <property type="term" value="P:siroheme biosynthetic process"/>
    <property type="evidence" value="ECO:0007669"/>
    <property type="project" value="InterPro"/>
</dbReference>
<comment type="similarity">
    <text evidence="12">Belongs to the precorrin methyltransferase family.</text>
</comment>
<dbReference type="SUPFAM" id="SSF51735">
    <property type="entry name" value="NAD(P)-binding Rossmann-fold domains"/>
    <property type="match status" value="1"/>
</dbReference>
<dbReference type="InterPro" id="IPR014777">
    <property type="entry name" value="4pyrrole_Mease_sub1"/>
</dbReference>
<evidence type="ECO:0000256" key="9">
    <source>
        <dbReference type="ARBA" id="ARBA00023244"/>
    </source>
</evidence>
<comment type="caution">
    <text evidence="15">The sequence shown here is derived from an EMBL/GenBank/DDBJ whole genome shotgun (WGS) entry which is preliminary data.</text>
</comment>
<proteinExistence type="inferred from homology"/>
<dbReference type="InterPro" id="IPR035996">
    <property type="entry name" value="4pyrrol_Methylase_sf"/>
</dbReference>
<comment type="pathway">
    <text evidence="1">Porphyrin-containing compound metabolism; siroheme biosynthesis; sirohydrochlorin from precorrin-2: step 1/1.</text>
</comment>
<dbReference type="FunFam" id="3.40.1010.10:FF:000001">
    <property type="entry name" value="Siroheme synthase"/>
    <property type="match status" value="1"/>
</dbReference>